<dbReference type="PANTHER" id="PTHR43833:SF9">
    <property type="entry name" value="POTASSIUM CHANNEL PROTEIN YUGO-RELATED"/>
    <property type="match status" value="1"/>
</dbReference>
<dbReference type="Gene3D" id="1.10.287.70">
    <property type="match status" value="1"/>
</dbReference>
<feature type="transmembrane region" description="Helical" evidence="2">
    <location>
        <begin position="34"/>
        <end position="51"/>
    </location>
</feature>
<evidence type="ECO:0000259" key="4">
    <source>
        <dbReference type="PROSITE" id="PS51202"/>
    </source>
</evidence>
<keyword evidence="5" id="KW-0406">Ion transport</keyword>
<proteinExistence type="predicted"/>
<keyword evidence="2" id="KW-0812">Transmembrane</keyword>
<sequence>MLRGRLLYASAWLVVVVIVGASGYHAIGHERWGWGDCVYFTIITLSTVGYGETLDGFGNVAYARVWTIGLIVLGSGTLLYFISALTALIVEGDLQGALRRNRMQSKLNQLKDHYIVCGAGTTGIHVIEEFLSSHQTFCVIDTNEVRLLELAERFGTDRFLYIVGDASDDETLNAAGIERAAGLVAALHEDKDNLFVTVTAAALNPKLRIVAKAVEVSARAKLMRAGAKAVVSPTQIGGMRLASEAIRPKVVEFLDLMLRDPKKNLRIEEVSIPEGSAIVGCELRQTEIRRKSKVLVIAVRSEDGRYEYNPAPEHRLDAGSTLIVLAETAEMKSLRDGIASGAIGRARA</sequence>
<protein>
    <submittedName>
        <fullName evidence="5">Potassium channel protein</fullName>
    </submittedName>
</protein>
<evidence type="ECO:0000256" key="1">
    <source>
        <dbReference type="ARBA" id="ARBA00004651"/>
    </source>
</evidence>
<accession>A0A0F6YNN1</accession>
<dbReference type="PROSITE" id="PS51201">
    <property type="entry name" value="RCK_N"/>
    <property type="match status" value="1"/>
</dbReference>
<evidence type="ECO:0000259" key="3">
    <source>
        <dbReference type="PROSITE" id="PS51201"/>
    </source>
</evidence>
<feature type="domain" description="RCK N-terminal" evidence="3">
    <location>
        <begin position="111"/>
        <end position="233"/>
    </location>
</feature>
<comment type="subcellular location">
    <subcellularLocation>
        <location evidence="1">Cell membrane</location>
        <topology evidence="1">Multi-pass membrane protein</topology>
    </subcellularLocation>
</comment>
<keyword evidence="5" id="KW-0407">Ion channel</keyword>
<dbReference type="SUPFAM" id="SSF116726">
    <property type="entry name" value="TrkA C-terminal domain-like"/>
    <property type="match status" value="1"/>
</dbReference>
<dbReference type="InterPro" id="IPR036721">
    <property type="entry name" value="RCK_C_sf"/>
</dbReference>
<dbReference type="SUPFAM" id="SSF51735">
    <property type="entry name" value="NAD(P)-binding Rossmann-fold domains"/>
    <property type="match status" value="1"/>
</dbReference>
<dbReference type="GO" id="GO:0006813">
    <property type="term" value="P:potassium ion transport"/>
    <property type="evidence" value="ECO:0007669"/>
    <property type="project" value="InterPro"/>
</dbReference>
<dbReference type="Proteomes" id="UP000034883">
    <property type="component" value="Chromosome"/>
</dbReference>
<gene>
    <name evidence="5" type="ORF">DB32_007809</name>
</gene>
<dbReference type="KEGG" id="samy:DB32_007809"/>
<dbReference type="PANTHER" id="PTHR43833">
    <property type="entry name" value="POTASSIUM CHANNEL PROTEIN 2-RELATED-RELATED"/>
    <property type="match status" value="1"/>
</dbReference>
<dbReference type="AlphaFoldDB" id="A0A0F6YNN1"/>
<dbReference type="GO" id="GO:0008324">
    <property type="term" value="F:monoatomic cation transmembrane transporter activity"/>
    <property type="evidence" value="ECO:0007669"/>
    <property type="project" value="InterPro"/>
</dbReference>
<dbReference type="Gene3D" id="3.30.70.1450">
    <property type="entry name" value="Regulator of K+ conductance, C-terminal domain"/>
    <property type="match status" value="1"/>
</dbReference>
<keyword evidence="5" id="KW-0813">Transport</keyword>
<dbReference type="Pfam" id="PF02254">
    <property type="entry name" value="TrkA_N"/>
    <property type="match status" value="1"/>
</dbReference>
<dbReference type="PROSITE" id="PS51202">
    <property type="entry name" value="RCK_C"/>
    <property type="match status" value="1"/>
</dbReference>
<keyword evidence="2" id="KW-1133">Transmembrane helix</keyword>
<dbReference type="Gene3D" id="3.40.50.720">
    <property type="entry name" value="NAD(P)-binding Rossmann-like Domain"/>
    <property type="match status" value="1"/>
</dbReference>
<dbReference type="InterPro" id="IPR036291">
    <property type="entry name" value="NAD(P)-bd_dom_sf"/>
</dbReference>
<feature type="transmembrane region" description="Helical" evidence="2">
    <location>
        <begin position="63"/>
        <end position="90"/>
    </location>
</feature>
<dbReference type="InterPro" id="IPR013099">
    <property type="entry name" value="K_chnl_dom"/>
</dbReference>
<keyword evidence="2" id="KW-0472">Membrane</keyword>
<evidence type="ECO:0000313" key="6">
    <source>
        <dbReference type="Proteomes" id="UP000034883"/>
    </source>
</evidence>
<feature type="domain" description="RCK C-terminal" evidence="4">
    <location>
        <begin position="255"/>
        <end position="340"/>
    </location>
</feature>
<reference evidence="5 6" key="1">
    <citation type="submission" date="2015-03" db="EMBL/GenBank/DDBJ databases">
        <title>Genome assembly of Sandaracinus amylolyticus DSM 53668.</title>
        <authorList>
            <person name="Sharma G."/>
            <person name="Subramanian S."/>
        </authorList>
    </citation>
    <scope>NUCLEOTIDE SEQUENCE [LARGE SCALE GENOMIC DNA]</scope>
    <source>
        <strain evidence="5 6">DSM 53668</strain>
    </source>
</reference>
<evidence type="ECO:0000313" key="5">
    <source>
        <dbReference type="EMBL" id="AKF10660.1"/>
    </source>
</evidence>
<dbReference type="InterPro" id="IPR050721">
    <property type="entry name" value="Trk_Ktr_HKT_K-transport"/>
</dbReference>
<dbReference type="EMBL" id="CP011125">
    <property type="protein sequence ID" value="AKF10660.1"/>
    <property type="molecule type" value="Genomic_DNA"/>
</dbReference>
<dbReference type="Pfam" id="PF02080">
    <property type="entry name" value="TrkA_C"/>
    <property type="match status" value="1"/>
</dbReference>
<name>A0A0F6YNN1_9BACT</name>
<evidence type="ECO:0000256" key="2">
    <source>
        <dbReference type="SAM" id="Phobius"/>
    </source>
</evidence>
<dbReference type="InterPro" id="IPR006037">
    <property type="entry name" value="RCK_C"/>
</dbReference>
<dbReference type="STRING" id="927083.DB32_007809"/>
<dbReference type="GO" id="GO:0005886">
    <property type="term" value="C:plasma membrane"/>
    <property type="evidence" value="ECO:0007669"/>
    <property type="project" value="UniProtKB-SubCell"/>
</dbReference>
<dbReference type="Pfam" id="PF07885">
    <property type="entry name" value="Ion_trans_2"/>
    <property type="match status" value="1"/>
</dbReference>
<keyword evidence="6" id="KW-1185">Reference proteome</keyword>
<organism evidence="5 6">
    <name type="scientific">Sandaracinus amylolyticus</name>
    <dbReference type="NCBI Taxonomy" id="927083"/>
    <lineage>
        <taxon>Bacteria</taxon>
        <taxon>Pseudomonadati</taxon>
        <taxon>Myxococcota</taxon>
        <taxon>Polyangia</taxon>
        <taxon>Polyangiales</taxon>
        <taxon>Sandaracinaceae</taxon>
        <taxon>Sandaracinus</taxon>
    </lineage>
</organism>
<feature type="transmembrane region" description="Helical" evidence="2">
    <location>
        <begin position="6"/>
        <end position="27"/>
    </location>
</feature>
<dbReference type="SUPFAM" id="SSF81324">
    <property type="entry name" value="Voltage-gated potassium channels"/>
    <property type="match status" value="1"/>
</dbReference>
<dbReference type="InterPro" id="IPR003148">
    <property type="entry name" value="RCK_N"/>
</dbReference>